<protein>
    <submittedName>
        <fullName evidence="6">Tetratricopeptide repeat protein</fullName>
    </submittedName>
</protein>
<dbReference type="Pfam" id="PF13399">
    <property type="entry name" value="LytR_C"/>
    <property type="match status" value="1"/>
</dbReference>
<name>A0ABZ0Y032_9BURK</name>
<dbReference type="SMART" id="SM00028">
    <property type="entry name" value="TPR"/>
    <property type="match status" value="3"/>
</dbReference>
<feature type="domain" description="LytR/CpsA/Psr regulator C-terminal" evidence="5">
    <location>
        <begin position="227"/>
        <end position="312"/>
    </location>
</feature>
<dbReference type="Gene3D" id="3.30.70.2390">
    <property type="match status" value="1"/>
</dbReference>
<keyword evidence="1" id="KW-0677">Repeat</keyword>
<dbReference type="Proteomes" id="UP001326110">
    <property type="component" value="Chromosome"/>
</dbReference>
<dbReference type="SUPFAM" id="SSF48452">
    <property type="entry name" value="TPR-like"/>
    <property type="match status" value="1"/>
</dbReference>
<keyword evidence="7" id="KW-1185">Reference proteome</keyword>
<dbReference type="InterPro" id="IPR050498">
    <property type="entry name" value="Ycf3"/>
</dbReference>
<accession>A0ABZ0Y032</accession>
<dbReference type="GeneID" id="43166323"/>
<dbReference type="PANTHER" id="PTHR44858:SF1">
    <property type="entry name" value="UDP-N-ACETYLGLUCOSAMINE--PEPTIDE N-ACETYLGLUCOSAMINYLTRANSFERASE SPINDLY-RELATED"/>
    <property type="match status" value="1"/>
</dbReference>
<dbReference type="PANTHER" id="PTHR44858">
    <property type="entry name" value="TETRATRICOPEPTIDE REPEAT PROTEIN 6"/>
    <property type="match status" value="1"/>
</dbReference>
<keyword evidence="4" id="KW-0732">Signal</keyword>
<dbReference type="RefSeq" id="WP_019924811.1">
    <property type="nucleotide sequence ID" value="NZ_CP140152.1"/>
</dbReference>
<evidence type="ECO:0000256" key="3">
    <source>
        <dbReference type="PROSITE-ProRule" id="PRU00339"/>
    </source>
</evidence>
<dbReference type="InterPro" id="IPR027381">
    <property type="entry name" value="LytR/CpsA/Psr_C"/>
</dbReference>
<dbReference type="InterPro" id="IPR019734">
    <property type="entry name" value="TPR_rpt"/>
</dbReference>
<feature type="repeat" description="TPR" evidence="3">
    <location>
        <begin position="45"/>
        <end position="78"/>
    </location>
</feature>
<feature type="signal peptide" evidence="4">
    <location>
        <begin position="1"/>
        <end position="18"/>
    </location>
</feature>
<gene>
    <name evidence="6" type="ORF">SR858_03320</name>
</gene>
<evidence type="ECO:0000256" key="2">
    <source>
        <dbReference type="ARBA" id="ARBA00022803"/>
    </source>
</evidence>
<keyword evidence="2 3" id="KW-0802">TPR repeat</keyword>
<proteinExistence type="predicted"/>
<evidence type="ECO:0000256" key="1">
    <source>
        <dbReference type="ARBA" id="ARBA00022737"/>
    </source>
</evidence>
<reference evidence="6 7" key="1">
    <citation type="submission" date="2023-11" db="EMBL/GenBank/DDBJ databases">
        <title>MicrobeMod: A computational toolkit for identifying prokaryotic methylation and restriction-modification with nanopore sequencing.</title>
        <authorList>
            <person name="Crits-Christoph A."/>
            <person name="Kang S.C."/>
            <person name="Lee H."/>
            <person name="Ostrov N."/>
        </authorList>
    </citation>
    <scope>NUCLEOTIDE SEQUENCE [LARGE SCALE GENOMIC DNA]</scope>
    <source>
        <strain evidence="6 7">ATCC 25935</strain>
    </source>
</reference>
<dbReference type="Pfam" id="PF13432">
    <property type="entry name" value="TPR_16"/>
    <property type="match status" value="1"/>
</dbReference>
<evidence type="ECO:0000259" key="5">
    <source>
        <dbReference type="Pfam" id="PF13399"/>
    </source>
</evidence>
<dbReference type="EMBL" id="CP140152">
    <property type="protein sequence ID" value="WQH05380.1"/>
    <property type="molecule type" value="Genomic_DNA"/>
</dbReference>
<feature type="chain" id="PRO_5047274667" evidence="4">
    <location>
        <begin position="19"/>
        <end position="336"/>
    </location>
</feature>
<evidence type="ECO:0000256" key="4">
    <source>
        <dbReference type="SAM" id="SignalP"/>
    </source>
</evidence>
<dbReference type="Gene3D" id="1.25.40.10">
    <property type="entry name" value="Tetratricopeptide repeat domain"/>
    <property type="match status" value="1"/>
</dbReference>
<evidence type="ECO:0000313" key="7">
    <source>
        <dbReference type="Proteomes" id="UP001326110"/>
    </source>
</evidence>
<feature type="repeat" description="TPR" evidence="3">
    <location>
        <begin position="113"/>
        <end position="146"/>
    </location>
</feature>
<dbReference type="Pfam" id="PF13174">
    <property type="entry name" value="TPR_6"/>
    <property type="match status" value="1"/>
</dbReference>
<organism evidence="6 7">
    <name type="scientific">Duganella zoogloeoides</name>
    <dbReference type="NCBI Taxonomy" id="75659"/>
    <lineage>
        <taxon>Bacteria</taxon>
        <taxon>Pseudomonadati</taxon>
        <taxon>Pseudomonadota</taxon>
        <taxon>Betaproteobacteria</taxon>
        <taxon>Burkholderiales</taxon>
        <taxon>Oxalobacteraceae</taxon>
        <taxon>Telluria group</taxon>
        <taxon>Duganella</taxon>
    </lineage>
</organism>
<dbReference type="PROSITE" id="PS50005">
    <property type="entry name" value="TPR"/>
    <property type="match status" value="2"/>
</dbReference>
<sequence length="336" mass="35164">MRSHAICLALCAAGLLPACGTAPKPAPALATAPLLRISDGDGNQPGYAYRLGRAYEQQGDLARADAAYARSLALDPDQLDARNARAVLLAKQGRLDEAAALLQKLTRDFPYSAQALGNLGYLQYLQGQHAQAAATLRAALALDPDYGPARANLSLLGGGKLDTAAVVPVAAPTMTLQPFALTTAPTPQLSLVRMGPNELRLQAAATVAAVSIASATDSDASAPECLHIVNGNGMPSGAARMRDMLRQRGFAAASSVLGNQRGYTQARTVIEYVPGQQQRASALRTALGSPATLVPVATLPRQVALRLVLGQDRHTINPNLLARQERPVTAFNQESP</sequence>
<dbReference type="InterPro" id="IPR011990">
    <property type="entry name" value="TPR-like_helical_dom_sf"/>
</dbReference>
<evidence type="ECO:0000313" key="6">
    <source>
        <dbReference type="EMBL" id="WQH05380.1"/>
    </source>
</evidence>